<sequence>MDVPGNSTTGNIPDAFVRYLTDVAGHGKASVAVASLSSIPCTSIRVNPSKLAGADNAGYRYRPVPWSRFGAILENRPVFTLDPYFHAGAYYVQDISSMFIGHAFSAILGDSGLGGCPLKILDLCAAPGGKTTDLASRMPEGSLLVANEVIRQRVGTLRDNVMIWGSPDVAVTCGDPSRFGKHLVDFFDFVIVDAPCSGEGMFRKDPSALGQWSEDTVSLCSARQKRILADVWPALKPGGVLIYSTCTYNRYENGDNIAWMKSSFGAESVPVRCPEAENAGAIPDEHGGMLFIYGVTEGEGQYCAAVRKPEGAFAAYPEKKAGYVPVKGFLEKAFDRKMFSLRNADGEAVEVLPENLCGMLPYIRQAVPVLSAGVIAGSMRGKDFVPDASLALSSAYERDFYPRMPVDRETALRFLAKENIFLPGYPKGYLAVEYG</sequence>
<accession>A0A9D9NR71</accession>
<dbReference type="PRINTS" id="PR02008">
    <property type="entry name" value="RCMTFAMILY"/>
</dbReference>
<dbReference type="PANTHER" id="PTHR22807:SF30">
    <property type="entry name" value="28S RRNA (CYTOSINE(4447)-C(5))-METHYLTRANSFERASE-RELATED"/>
    <property type="match status" value="1"/>
</dbReference>
<feature type="binding site" evidence="6">
    <location>
        <begin position="124"/>
        <end position="130"/>
    </location>
    <ligand>
        <name>S-adenosyl-L-methionine</name>
        <dbReference type="ChEBI" id="CHEBI:59789"/>
    </ligand>
</feature>
<feature type="binding site" evidence="6">
    <location>
        <position position="148"/>
    </location>
    <ligand>
        <name>S-adenosyl-L-methionine</name>
        <dbReference type="ChEBI" id="CHEBI:59789"/>
    </ligand>
</feature>
<feature type="active site" description="Nucleophile" evidence="6">
    <location>
        <position position="246"/>
    </location>
</feature>
<dbReference type="InterPro" id="IPR001678">
    <property type="entry name" value="MeTrfase_RsmB-F_NOP2_dom"/>
</dbReference>
<evidence type="ECO:0000259" key="7">
    <source>
        <dbReference type="PROSITE" id="PS51686"/>
    </source>
</evidence>
<dbReference type="Pfam" id="PF01189">
    <property type="entry name" value="Methyltr_RsmB-F"/>
    <property type="match status" value="1"/>
</dbReference>
<organism evidence="8 9">
    <name type="scientific">Candidatus Merdivivens faecigallinarum</name>
    <dbReference type="NCBI Taxonomy" id="2840871"/>
    <lineage>
        <taxon>Bacteria</taxon>
        <taxon>Pseudomonadati</taxon>
        <taxon>Bacteroidota</taxon>
        <taxon>Bacteroidia</taxon>
        <taxon>Bacteroidales</taxon>
        <taxon>Muribaculaceae</taxon>
        <taxon>Muribaculaceae incertae sedis</taxon>
        <taxon>Candidatus Merdivivens</taxon>
    </lineage>
</organism>
<comment type="caution">
    <text evidence="8">The sequence shown here is derived from an EMBL/GenBank/DDBJ whole genome shotgun (WGS) entry which is preliminary data.</text>
</comment>
<name>A0A9D9NR71_9BACT</name>
<evidence type="ECO:0000256" key="6">
    <source>
        <dbReference type="PROSITE-ProRule" id="PRU01023"/>
    </source>
</evidence>
<dbReference type="EMBL" id="JADILY010000172">
    <property type="protein sequence ID" value="MBO8482493.1"/>
    <property type="molecule type" value="Genomic_DNA"/>
</dbReference>
<reference evidence="8" key="1">
    <citation type="submission" date="2020-10" db="EMBL/GenBank/DDBJ databases">
        <authorList>
            <person name="Gilroy R."/>
        </authorList>
    </citation>
    <scope>NUCLEOTIDE SEQUENCE</scope>
    <source>
        <strain evidence="8">B3-2255</strain>
    </source>
</reference>
<dbReference type="Gene3D" id="3.30.70.1170">
    <property type="entry name" value="Sun protein, domain 3"/>
    <property type="match status" value="1"/>
</dbReference>
<dbReference type="InterPro" id="IPR049560">
    <property type="entry name" value="MeTrfase_RsmB-F_NOP2_cat"/>
</dbReference>
<feature type="domain" description="SAM-dependent MTase RsmB/NOP-type" evidence="7">
    <location>
        <begin position="27"/>
        <end position="309"/>
    </location>
</feature>
<keyword evidence="4 6" id="KW-0949">S-adenosyl-L-methionine</keyword>
<reference evidence="8" key="2">
    <citation type="journal article" date="2021" name="PeerJ">
        <title>Extensive microbial diversity within the chicken gut microbiome revealed by metagenomics and culture.</title>
        <authorList>
            <person name="Gilroy R."/>
            <person name="Ravi A."/>
            <person name="Getino M."/>
            <person name="Pursley I."/>
            <person name="Horton D.L."/>
            <person name="Alikhan N.F."/>
            <person name="Baker D."/>
            <person name="Gharbi K."/>
            <person name="Hall N."/>
            <person name="Watson M."/>
            <person name="Adriaenssens E.M."/>
            <person name="Foster-Nyarko E."/>
            <person name="Jarju S."/>
            <person name="Secka A."/>
            <person name="Antonio M."/>
            <person name="Oren A."/>
            <person name="Chaudhuri R.R."/>
            <person name="La Ragione R."/>
            <person name="Hildebrand F."/>
            <person name="Pallen M.J."/>
        </authorList>
    </citation>
    <scope>NUCLEOTIDE SEQUENCE</scope>
    <source>
        <strain evidence="8">B3-2255</strain>
    </source>
</reference>
<evidence type="ECO:0000256" key="2">
    <source>
        <dbReference type="ARBA" id="ARBA00022603"/>
    </source>
</evidence>
<keyword evidence="5 6" id="KW-0694">RNA-binding</keyword>
<evidence type="ECO:0000256" key="1">
    <source>
        <dbReference type="ARBA" id="ARBA00022490"/>
    </source>
</evidence>
<evidence type="ECO:0000256" key="4">
    <source>
        <dbReference type="ARBA" id="ARBA00022691"/>
    </source>
</evidence>
<gene>
    <name evidence="8" type="ORF">IAC87_08130</name>
</gene>
<proteinExistence type="inferred from homology"/>
<dbReference type="InterPro" id="IPR029063">
    <property type="entry name" value="SAM-dependent_MTases_sf"/>
</dbReference>
<keyword evidence="2 6" id="KW-0489">Methyltransferase</keyword>
<dbReference type="CDD" id="cd02440">
    <property type="entry name" value="AdoMet_MTases"/>
    <property type="match status" value="1"/>
</dbReference>
<dbReference type="InterPro" id="IPR023267">
    <property type="entry name" value="RCMT"/>
</dbReference>
<keyword evidence="1" id="KW-0963">Cytoplasm</keyword>
<dbReference type="AlphaFoldDB" id="A0A9D9NR71"/>
<evidence type="ECO:0000313" key="8">
    <source>
        <dbReference type="EMBL" id="MBO8482493.1"/>
    </source>
</evidence>
<dbReference type="PANTHER" id="PTHR22807">
    <property type="entry name" value="NOP2 YEAST -RELATED NOL1/NOP2/FMU SUN DOMAIN-CONTAINING"/>
    <property type="match status" value="1"/>
</dbReference>
<dbReference type="Gene3D" id="3.40.50.150">
    <property type="entry name" value="Vaccinia Virus protein VP39"/>
    <property type="match status" value="1"/>
</dbReference>
<dbReference type="InterPro" id="IPR031341">
    <property type="entry name" value="Methyltr_RsmF_N"/>
</dbReference>
<feature type="non-terminal residue" evidence="8">
    <location>
        <position position="435"/>
    </location>
</feature>
<dbReference type="GO" id="GO:0001510">
    <property type="term" value="P:RNA methylation"/>
    <property type="evidence" value="ECO:0007669"/>
    <property type="project" value="InterPro"/>
</dbReference>
<comment type="similarity">
    <text evidence="6">Belongs to the class I-like SAM-binding methyltransferase superfamily. RsmB/NOP family.</text>
</comment>
<dbReference type="GO" id="GO:0008173">
    <property type="term" value="F:RNA methyltransferase activity"/>
    <property type="evidence" value="ECO:0007669"/>
    <property type="project" value="InterPro"/>
</dbReference>
<protein>
    <submittedName>
        <fullName evidence="8">RsmB/NOP family class I SAM-dependent RNA methyltransferase</fullName>
    </submittedName>
</protein>
<dbReference type="GO" id="GO:0003723">
    <property type="term" value="F:RNA binding"/>
    <property type="evidence" value="ECO:0007669"/>
    <property type="project" value="UniProtKB-UniRule"/>
</dbReference>
<evidence type="ECO:0000313" key="9">
    <source>
        <dbReference type="Proteomes" id="UP000823772"/>
    </source>
</evidence>
<keyword evidence="3 6" id="KW-0808">Transferase</keyword>
<feature type="binding site" evidence="6">
    <location>
        <position position="193"/>
    </location>
    <ligand>
        <name>S-adenosyl-L-methionine</name>
        <dbReference type="ChEBI" id="CHEBI:59789"/>
    </ligand>
</feature>
<dbReference type="Proteomes" id="UP000823772">
    <property type="component" value="Unassembled WGS sequence"/>
</dbReference>
<dbReference type="SUPFAM" id="SSF53335">
    <property type="entry name" value="S-adenosyl-L-methionine-dependent methyltransferases"/>
    <property type="match status" value="1"/>
</dbReference>
<evidence type="ECO:0000256" key="3">
    <source>
        <dbReference type="ARBA" id="ARBA00022679"/>
    </source>
</evidence>
<dbReference type="PROSITE" id="PS51686">
    <property type="entry name" value="SAM_MT_RSMB_NOP"/>
    <property type="match status" value="1"/>
</dbReference>
<dbReference type="Pfam" id="PF17125">
    <property type="entry name" value="Methyltr_RsmF_N"/>
    <property type="match status" value="1"/>
</dbReference>
<evidence type="ECO:0000256" key="5">
    <source>
        <dbReference type="ARBA" id="ARBA00022884"/>
    </source>
</evidence>
<feature type="binding site" evidence="6">
    <location>
        <position position="175"/>
    </location>
    <ligand>
        <name>S-adenosyl-L-methionine</name>
        <dbReference type="ChEBI" id="CHEBI:59789"/>
    </ligand>
</feature>